<dbReference type="AlphaFoldDB" id="A0A9P0AAM4"/>
<feature type="region of interest" description="Disordered" evidence="1">
    <location>
        <begin position="172"/>
        <end position="238"/>
    </location>
</feature>
<name>A0A9P0AAM4_BEMTA</name>
<feature type="compositionally biased region" description="Polar residues" evidence="1">
    <location>
        <begin position="274"/>
        <end position="285"/>
    </location>
</feature>
<sequence>MEQGIVAFLLTFVTLFTSELNAQFSQIRSEIPAALLDCYRYPELLQREHLLPMTTNVLIALIRKIERYQGTNLDARTTSLGLIHKFRIDGIERQPNVEHTEHIIPYATKRPEFFKQKLLLEKFLPSRYDVLLDSLSLVERCSLHWMMSNSVDPWERGDESFTCSRIQTGEYREGGRFKRSPKPIPGDPAVQQGWDPLASRDRDPLGSRDQQYSRDSSFSRDPLSRDQQYSRDSQYQRDYEGALNREPSWDAGFRQQQPQQQPQDPQVFQRDPSYTGSSFGSRVNQGNYEIPYNQAGLSTCPTENGVLFSKYGAYKAGMVIAGIAAGLQPQNVTLGNVLSSREPFGGRGTSSLYQQQRPGSVYRSQQQYGLSIDNRWAATVAGEVALMVLLKTPTGLPSMRVGLSGGWNDTCVPKWYFLREPYHETITDTQVRGSVDGIVLAYKMNDITRIDNTIKLSQILDMYYSEQGVFDSLINAGNRAQLFASLAPPSYVQDQSFNFALSLNPELPSSVSFADNNIISTATQTVASSFSGYLANLSPRSQQQGYRTGPQTESVVDLYLVLDFMWEFLEARRILTYLVDQFDISPQSSRFFLVNGRDGNIVINATYSCLDFHLNFTENAYRAQPTGYDQLRVLMELRQHFKWRMDVDRISNQGGGPPRVVLFMPHVTSVTYDKDRDDLWSITEDFRRNLPDVHFITTGAKDGSGLSLYDDYKDVFTLYLADLRGSVEPIVNRINQMPKRIINPLCGANWYAQSWSVPRNTYFNYIGTNSIQYFRLHPNYFFNSEVFRIKVQGFGYGMINVCHSRTNERPSANSTYLQDITCRQINTDSYIIEIGEPCVDFDYAIQCPPLFISVASGRPTIQQAFRCNEDNCRNPAQIKFSISSEGLTCHSGAASMKIHPHSVIFATLASLLVFFSKSKLV</sequence>
<keyword evidence="4" id="KW-1185">Reference proteome</keyword>
<proteinExistence type="predicted"/>
<evidence type="ECO:0000256" key="1">
    <source>
        <dbReference type="SAM" id="MobiDB-lite"/>
    </source>
</evidence>
<gene>
    <name evidence="3" type="ORF">BEMITA_LOCUS8997</name>
</gene>
<evidence type="ECO:0000256" key="2">
    <source>
        <dbReference type="SAM" id="SignalP"/>
    </source>
</evidence>
<protein>
    <submittedName>
        <fullName evidence="3">Uncharacterized protein</fullName>
    </submittedName>
</protein>
<feature type="region of interest" description="Disordered" evidence="1">
    <location>
        <begin position="252"/>
        <end position="285"/>
    </location>
</feature>
<dbReference type="KEGG" id="btab:109037465"/>
<feature type="compositionally biased region" description="Low complexity" evidence="1">
    <location>
        <begin position="253"/>
        <end position="272"/>
    </location>
</feature>
<evidence type="ECO:0000313" key="3">
    <source>
        <dbReference type="EMBL" id="CAH0390255.1"/>
    </source>
</evidence>
<keyword evidence="2" id="KW-0732">Signal</keyword>
<reference evidence="3" key="1">
    <citation type="submission" date="2021-12" db="EMBL/GenBank/DDBJ databases">
        <authorList>
            <person name="King R."/>
        </authorList>
    </citation>
    <scope>NUCLEOTIDE SEQUENCE</scope>
</reference>
<organism evidence="3 4">
    <name type="scientific">Bemisia tabaci</name>
    <name type="common">Sweetpotato whitefly</name>
    <name type="synonym">Aleurodes tabaci</name>
    <dbReference type="NCBI Taxonomy" id="7038"/>
    <lineage>
        <taxon>Eukaryota</taxon>
        <taxon>Metazoa</taxon>
        <taxon>Ecdysozoa</taxon>
        <taxon>Arthropoda</taxon>
        <taxon>Hexapoda</taxon>
        <taxon>Insecta</taxon>
        <taxon>Pterygota</taxon>
        <taxon>Neoptera</taxon>
        <taxon>Paraneoptera</taxon>
        <taxon>Hemiptera</taxon>
        <taxon>Sternorrhyncha</taxon>
        <taxon>Aleyrodoidea</taxon>
        <taxon>Aleyrodidae</taxon>
        <taxon>Aleyrodinae</taxon>
        <taxon>Bemisia</taxon>
    </lineage>
</organism>
<evidence type="ECO:0000313" key="4">
    <source>
        <dbReference type="Proteomes" id="UP001152759"/>
    </source>
</evidence>
<feature type="signal peptide" evidence="2">
    <location>
        <begin position="1"/>
        <end position="22"/>
    </location>
</feature>
<dbReference type="Proteomes" id="UP001152759">
    <property type="component" value="Chromosome 5"/>
</dbReference>
<dbReference type="EMBL" id="OU963866">
    <property type="protein sequence ID" value="CAH0390255.1"/>
    <property type="molecule type" value="Genomic_DNA"/>
</dbReference>
<feature type="chain" id="PRO_5040212354" evidence="2">
    <location>
        <begin position="23"/>
        <end position="921"/>
    </location>
</feature>
<accession>A0A9P0AAM4</accession>